<proteinExistence type="predicted"/>
<accession>A0A1B0BPZ7</accession>
<name>A0A1B0BPZ7_9MUSC</name>
<keyword evidence="3" id="KW-1185">Reference proteome</keyword>
<evidence type="ECO:0000256" key="1">
    <source>
        <dbReference type="SAM" id="Phobius"/>
    </source>
</evidence>
<keyword evidence="1" id="KW-0812">Transmembrane</keyword>
<dbReference type="AlphaFoldDB" id="A0A1B0BPZ7"/>
<keyword evidence="1" id="KW-0472">Membrane</keyword>
<protein>
    <submittedName>
        <fullName evidence="2">Uncharacterized protein</fullName>
    </submittedName>
</protein>
<keyword evidence="1" id="KW-1133">Transmembrane helix</keyword>
<dbReference type="EMBL" id="JXJN01018273">
    <property type="status" value="NOT_ANNOTATED_CDS"/>
    <property type="molecule type" value="Genomic_DNA"/>
</dbReference>
<reference evidence="2" key="2">
    <citation type="submission" date="2020-05" db="UniProtKB">
        <authorList>
            <consortium name="EnsemblMetazoa"/>
        </authorList>
    </citation>
    <scope>IDENTIFICATION</scope>
    <source>
        <strain evidence="2">IAEA</strain>
    </source>
</reference>
<dbReference type="Proteomes" id="UP000092460">
    <property type="component" value="Unassembled WGS sequence"/>
</dbReference>
<organism evidence="2 3">
    <name type="scientific">Glossina palpalis gambiensis</name>
    <dbReference type="NCBI Taxonomy" id="67801"/>
    <lineage>
        <taxon>Eukaryota</taxon>
        <taxon>Metazoa</taxon>
        <taxon>Ecdysozoa</taxon>
        <taxon>Arthropoda</taxon>
        <taxon>Hexapoda</taxon>
        <taxon>Insecta</taxon>
        <taxon>Pterygota</taxon>
        <taxon>Neoptera</taxon>
        <taxon>Endopterygota</taxon>
        <taxon>Diptera</taxon>
        <taxon>Brachycera</taxon>
        <taxon>Muscomorpha</taxon>
        <taxon>Hippoboscoidea</taxon>
        <taxon>Glossinidae</taxon>
        <taxon>Glossina</taxon>
    </lineage>
</organism>
<reference evidence="3" key="1">
    <citation type="submission" date="2015-01" db="EMBL/GenBank/DDBJ databases">
        <authorList>
            <person name="Aksoy S."/>
            <person name="Warren W."/>
            <person name="Wilson R.K."/>
        </authorList>
    </citation>
    <scope>NUCLEOTIDE SEQUENCE [LARGE SCALE GENOMIC DNA]</scope>
    <source>
        <strain evidence="3">IAEA</strain>
    </source>
</reference>
<dbReference type="EnsemblMetazoa" id="GPPI036919-RA">
    <property type="protein sequence ID" value="GPPI036919-PA"/>
    <property type="gene ID" value="GPPI036919"/>
</dbReference>
<sequence>MLRCRGIILLGSSTNCCKIRNYGFSILLLLYVHFPSIKALAALFLFPNVVNFLFTYASRLKVEALKITPAKKNRRAVTIKPAYEVTYEGIVKECKGLGYQNRGNRATNF</sequence>
<evidence type="ECO:0000313" key="2">
    <source>
        <dbReference type="EnsemblMetazoa" id="GPPI036919-PA"/>
    </source>
</evidence>
<feature type="transmembrane region" description="Helical" evidence="1">
    <location>
        <begin position="21"/>
        <end position="46"/>
    </location>
</feature>
<evidence type="ECO:0000313" key="3">
    <source>
        <dbReference type="Proteomes" id="UP000092460"/>
    </source>
</evidence>
<dbReference type="VEuPathDB" id="VectorBase:GPPI036919"/>